<dbReference type="STRING" id="569365.A0A0D2BA34"/>
<feature type="transmembrane region" description="Helical" evidence="8">
    <location>
        <begin position="259"/>
        <end position="278"/>
    </location>
</feature>
<evidence type="ECO:0000256" key="1">
    <source>
        <dbReference type="ARBA" id="ARBA00004141"/>
    </source>
</evidence>
<dbReference type="GO" id="GO:0015677">
    <property type="term" value="P:copper ion import"/>
    <property type="evidence" value="ECO:0007669"/>
    <property type="project" value="TreeGrafter"/>
</dbReference>
<feature type="compositionally biased region" description="Basic and acidic residues" evidence="7">
    <location>
        <begin position="545"/>
        <end position="555"/>
    </location>
</feature>
<dbReference type="Gene3D" id="3.40.50.80">
    <property type="entry name" value="Nucleotide-binding domain of ferredoxin-NADP reductase (FNR) module"/>
    <property type="match status" value="1"/>
</dbReference>
<dbReference type="InterPro" id="IPR039261">
    <property type="entry name" value="FNR_nucleotide-bd"/>
</dbReference>
<dbReference type="PANTHER" id="PTHR32361">
    <property type="entry name" value="FERRIC/CUPRIC REDUCTASE TRANSMEMBRANE COMPONENT"/>
    <property type="match status" value="1"/>
</dbReference>
<feature type="transmembrane region" description="Helical" evidence="8">
    <location>
        <begin position="339"/>
        <end position="359"/>
    </location>
</feature>
<feature type="compositionally biased region" description="Polar residues" evidence="7">
    <location>
        <begin position="515"/>
        <end position="528"/>
    </location>
</feature>
<dbReference type="RefSeq" id="XP_016254648.1">
    <property type="nucleotide sequence ID" value="XM_016387720.1"/>
</dbReference>
<evidence type="ECO:0000313" key="11">
    <source>
        <dbReference type="EMBL" id="KIW34432.1"/>
    </source>
</evidence>
<evidence type="ECO:0000256" key="9">
    <source>
        <dbReference type="SAM" id="SignalP"/>
    </source>
</evidence>
<sequence>MEFFSRFVTLLLTSTLFLTAQCMTSSGRAGHGLIGYGINMYFPYCCTACRNVLSGSQLNCSEVMEMQDMGGMDMGGMDMGGGEFMTMPECYATDDAFLQSLALCISQRCPKDPNEHDLEDWQIEKWWAMNVVGSAAVQPDPKESYAKALAKVTTVPTETLVAGDPLNRTMLVSVEDYQPNWNADKIFEHIEILHERYGLVVFLSGVVIPVGFSLLRFVPFPDRWVTLFNAWIVDPPAAGRHHKVPIFWGLTNMPTRGQALFVAYLTILNLLLCATGYSSRQPNSWWPDDRDREILTYVTNRTGVLSFANIPLLILYAGRNNILLWLTNWSHDTFVLLHRYVAAIATIQAIVHSLIYLYIYNVDGEHSSESKLPYWYWGAIATIGMSILLPTSILPLRRMLYEAFLLWHIAVSVLVVVGCYLHIYDRFGHQWGYEVWIYVAIAVWGFDRLLRIGRFVRAGLRYARVTVIDDDYVRVDIEGVGANGHAYLYFPTLTWRVWENHPFSVASTMLNGTPKPSVSGTDVKSSMTADVEKDGGISTGVSSDHSSDGEIDDRQIPPPKLGITFLLRTRGGLTSILRSQSRIPVLVEPGYGQQHTDLSDHPTLICIAGGVGITTVLPLLRSHPGRTKLLWGMRTPALGEAMAGQLEGVEKQFFVGKRMNVREELEREMVSSPVAGDNCAVVVSGPDGMADDVRNAVCEIAKRTKHLKVKLVEESFSW</sequence>
<dbReference type="GO" id="GO:0000293">
    <property type="term" value="F:ferric-chelate reductase activity"/>
    <property type="evidence" value="ECO:0007669"/>
    <property type="project" value="TreeGrafter"/>
</dbReference>
<keyword evidence="12" id="KW-1185">Reference proteome</keyword>
<evidence type="ECO:0000313" key="12">
    <source>
        <dbReference type="Proteomes" id="UP000054466"/>
    </source>
</evidence>
<evidence type="ECO:0000256" key="5">
    <source>
        <dbReference type="ARBA" id="ARBA00023065"/>
    </source>
</evidence>
<protein>
    <recommendedName>
        <fullName evidence="10">Ferric oxidoreductase domain-containing protein</fullName>
    </recommendedName>
</protein>
<dbReference type="GO" id="GO:0006879">
    <property type="term" value="P:intracellular iron ion homeostasis"/>
    <property type="evidence" value="ECO:0007669"/>
    <property type="project" value="TreeGrafter"/>
</dbReference>
<keyword evidence="6 8" id="KW-0472">Membrane</keyword>
<evidence type="ECO:0000256" key="8">
    <source>
        <dbReference type="SAM" id="Phobius"/>
    </source>
</evidence>
<dbReference type="Proteomes" id="UP000054466">
    <property type="component" value="Unassembled WGS sequence"/>
</dbReference>
<comment type="subcellular location">
    <subcellularLocation>
        <location evidence="1">Membrane</location>
        <topology evidence="1">Multi-pass membrane protein</topology>
    </subcellularLocation>
</comment>
<feature type="transmembrane region" description="Helical" evidence="8">
    <location>
        <begin position="298"/>
        <end position="318"/>
    </location>
</feature>
<feature type="transmembrane region" description="Helical" evidence="8">
    <location>
        <begin position="435"/>
        <end position="452"/>
    </location>
</feature>
<keyword evidence="9" id="KW-0732">Signal</keyword>
<keyword evidence="5" id="KW-0406">Ion transport</keyword>
<feature type="transmembrane region" description="Helical" evidence="8">
    <location>
        <begin position="403"/>
        <end position="423"/>
    </location>
</feature>
<evidence type="ECO:0000256" key="7">
    <source>
        <dbReference type="SAM" id="MobiDB-lite"/>
    </source>
</evidence>
<dbReference type="SFLD" id="SFLDG01168">
    <property type="entry name" value="Ferric_reductase_subgroup_(FRE"/>
    <property type="match status" value="1"/>
</dbReference>
<dbReference type="VEuPathDB" id="FungiDB:PV07_01210"/>
<dbReference type="CDD" id="cd06186">
    <property type="entry name" value="NOX_Duox_like_FAD_NADP"/>
    <property type="match status" value="1"/>
</dbReference>
<dbReference type="EMBL" id="KN847040">
    <property type="protein sequence ID" value="KIW34432.1"/>
    <property type="molecule type" value="Genomic_DNA"/>
</dbReference>
<dbReference type="AlphaFoldDB" id="A0A0D2BA34"/>
<keyword evidence="2" id="KW-0813">Transport</keyword>
<feature type="chain" id="PRO_5002249621" description="Ferric oxidoreductase domain-containing protein" evidence="9">
    <location>
        <begin position="23"/>
        <end position="718"/>
    </location>
</feature>
<dbReference type="HOGENOM" id="CLU_010365_2_0_1"/>
<dbReference type="SUPFAM" id="SSF52343">
    <property type="entry name" value="Ferredoxin reductase-like, C-terminal NADP-linked domain"/>
    <property type="match status" value="1"/>
</dbReference>
<accession>A0A0D2BA34</accession>
<name>A0A0D2BA34_9EURO</name>
<reference evidence="11 12" key="1">
    <citation type="submission" date="2015-01" db="EMBL/GenBank/DDBJ databases">
        <title>The Genome Sequence of Cladophialophora immunda CBS83496.</title>
        <authorList>
            <consortium name="The Broad Institute Genomics Platform"/>
            <person name="Cuomo C."/>
            <person name="de Hoog S."/>
            <person name="Gorbushina A."/>
            <person name="Stielow B."/>
            <person name="Teixiera M."/>
            <person name="Abouelleil A."/>
            <person name="Chapman S.B."/>
            <person name="Priest M."/>
            <person name="Young S.K."/>
            <person name="Wortman J."/>
            <person name="Nusbaum C."/>
            <person name="Birren B."/>
        </authorList>
    </citation>
    <scope>NUCLEOTIDE SEQUENCE [LARGE SCALE GENOMIC DNA]</scope>
    <source>
        <strain evidence="11 12">CBS 83496</strain>
    </source>
</reference>
<evidence type="ECO:0000256" key="2">
    <source>
        <dbReference type="ARBA" id="ARBA00022448"/>
    </source>
</evidence>
<dbReference type="GO" id="GO:0006826">
    <property type="term" value="P:iron ion transport"/>
    <property type="evidence" value="ECO:0007669"/>
    <property type="project" value="TreeGrafter"/>
</dbReference>
<keyword evidence="4 8" id="KW-1133">Transmembrane helix</keyword>
<feature type="region of interest" description="Disordered" evidence="7">
    <location>
        <begin position="515"/>
        <end position="557"/>
    </location>
</feature>
<evidence type="ECO:0000256" key="4">
    <source>
        <dbReference type="ARBA" id="ARBA00022989"/>
    </source>
</evidence>
<dbReference type="OrthoDB" id="167398at2759"/>
<feature type="signal peptide" evidence="9">
    <location>
        <begin position="1"/>
        <end position="22"/>
    </location>
</feature>
<feature type="domain" description="Ferric oxidoreductase" evidence="10">
    <location>
        <begin position="302"/>
        <end position="419"/>
    </location>
</feature>
<dbReference type="PANTHER" id="PTHR32361:SF9">
    <property type="entry name" value="FERRIC REDUCTASE TRANSMEMBRANE COMPONENT 3-RELATED"/>
    <property type="match status" value="1"/>
</dbReference>
<dbReference type="InterPro" id="IPR051410">
    <property type="entry name" value="Ferric/Cupric_Reductase"/>
</dbReference>
<dbReference type="GO" id="GO:0005886">
    <property type="term" value="C:plasma membrane"/>
    <property type="evidence" value="ECO:0007669"/>
    <property type="project" value="TreeGrafter"/>
</dbReference>
<dbReference type="SFLD" id="SFLDS00052">
    <property type="entry name" value="Ferric_Reductase_Domain"/>
    <property type="match status" value="1"/>
</dbReference>
<feature type="transmembrane region" description="Helical" evidence="8">
    <location>
        <begin position="374"/>
        <end position="396"/>
    </location>
</feature>
<feature type="transmembrane region" description="Helical" evidence="8">
    <location>
        <begin position="197"/>
        <end position="218"/>
    </location>
</feature>
<evidence type="ECO:0000259" key="10">
    <source>
        <dbReference type="Pfam" id="PF01794"/>
    </source>
</evidence>
<dbReference type="InterPro" id="IPR013130">
    <property type="entry name" value="Fe3_Rdtase_TM_dom"/>
</dbReference>
<proteinExistence type="predicted"/>
<organism evidence="11 12">
    <name type="scientific">Cladophialophora immunda</name>
    <dbReference type="NCBI Taxonomy" id="569365"/>
    <lineage>
        <taxon>Eukaryota</taxon>
        <taxon>Fungi</taxon>
        <taxon>Dikarya</taxon>
        <taxon>Ascomycota</taxon>
        <taxon>Pezizomycotina</taxon>
        <taxon>Eurotiomycetes</taxon>
        <taxon>Chaetothyriomycetidae</taxon>
        <taxon>Chaetothyriales</taxon>
        <taxon>Herpotrichiellaceae</taxon>
        <taxon>Cladophialophora</taxon>
    </lineage>
</organism>
<evidence type="ECO:0000256" key="3">
    <source>
        <dbReference type="ARBA" id="ARBA00022692"/>
    </source>
</evidence>
<evidence type="ECO:0000256" key="6">
    <source>
        <dbReference type="ARBA" id="ARBA00023136"/>
    </source>
</evidence>
<gene>
    <name evidence="11" type="ORF">PV07_01210</name>
</gene>
<dbReference type="GeneID" id="27340404"/>
<dbReference type="Pfam" id="PF01794">
    <property type="entry name" value="Ferric_reduct"/>
    <property type="match status" value="1"/>
</dbReference>
<keyword evidence="3 8" id="KW-0812">Transmembrane</keyword>